<feature type="compositionally biased region" description="Pro residues" evidence="1">
    <location>
        <begin position="156"/>
        <end position="166"/>
    </location>
</feature>
<dbReference type="EMBL" id="FQVH01000086">
    <property type="protein sequence ID" value="SHF95647.1"/>
    <property type="molecule type" value="Genomic_DNA"/>
</dbReference>
<sequence length="376" mass="42171">AFDKAGIPYDAQHGVYMIGFARGTDAVVNGTVNWDPAKGLNYVTGTDWAKTLSITMAANMLTTNQNGNTKIVGTINYDNPNYKKQLDAFNTLYDMFAKSLSPQTWEYMGQDIYMRDLLNWVEQNKNDPKVQQYYTDFQNAIVRLTNNGQASFILPPDNPSQQPTPQPQNDSNPTPPQDNNPPNNPPSSNGNPQPPVQPTPPPMVQQPTADDVHATITITKTPTYVYTKWHKDVNNVPAHMTITISWQNVRVGSIVDMPDGPTEVTTPATVTDVVALHDIHRYTNNVPDEYNWQTIYPVDTQLDLAHNKATFTFEYPKPGQPDSTIYFKVYLNGTNKYFCVYVKVPVNGYGVSFYQDSTKTDPGFDKSMKDSETISF</sequence>
<protein>
    <submittedName>
        <fullName evidence="2">Uncharacterized protein</fullName>
    </submittedName>
</protein>
<feature type="region of interest" description="Disordered" evidence="1">
    <location>
        <begin position="150"/>
        <end position="208"/>
    </location>
</feature>
<feature type="non-terminal residue" evidence="2">
    <location>
        <position position="1"/>
    </location>
</feature>
<dbReference type="Proteomes" id="UP000184088">
    <property type="component" value="Unassembled WGS sequence"/>
</dbReference>
<gene>
    <name evidence="2" type="ORF">SAMN02746089_02817</name>
</gene>
<dbReference type="AlphaFoldDB" id="A0A1M5FVS0"/>
<name>A0A1M5FVS0_9THEO</name>
<evidence type="ECO:0000256" key="1">
    <source>
        <dbReference type="SAM" id="MobiDB-lite"/>
    </source>
</evidence>
<accession>A0A1M5FVS0</accession>
<evidence type="ECO:0000313" key="3">
    <source>
        <dbReference type="Proteomes" id="UP000184088"/>
    </source>
</evidence>
<proteinExistence type="predicted"/>
<organism evidence="2 3">
    <name type="scientific">Caldanaerobius fijiensis DSM 17918</name>
    <dbReference type="NCBI Taxonomy" id="1121256"/>
    <lineage>
        <taxon>Bacteria</taxon>
        <taxon>Bacillati</taxon>
        <taxon>Bacillota</taxon>
        <taxon>Clostridia</taxon>
        <taxon>Thermoanaerobacterales</taxon>
        <taxon>Thermoanaerobacteraceae</taxon>
        <taxon>Caldanaerobius</taxon>
    </lineage>
</organism>
<reference evidence="2 3" key="1">
    <citation type="submission" date="2016-11" db="EMBL/GenBank/DDBJ databases">
        <authorList>
            <person name="Jaros S."/>
            <person name="Januszkiewicz K."/>
            <person name="Wedrychowicz H."/>
        </authorList>
    </citation>
    <scope>NUCLEOTIDE SEQUENCE [LARGE SCALE GENOMIC DNA]</scope>
    <source>
        <strain evidence="2 3">DSM 17918</strain>
    </source>
</reference>
<evidence type="ECO:0000313" key="2">
    <source>
        <dbReference type="EMBL" id="SHF95647.1"/>
    </source>
</evidence>
<keyword evidence="3" id="KW-1185">Reference proteome</keyword>
<feature type="compositionally biased region" description="Pro residues" evidence="1">
    <location>
        <begin position="173"/>
        <end position="185"/>
    </location>
</feature>
<feature type="compositionally biased region" description="Pro residues" evidence="1">
    <location>
        <begin position="192"/>
        <end position="204"/>
    </location>
</feature>